<reference evidence="9 10" key="1">
    <citation type="submission" date="2019-02" db="EMBL/GenBank/DDBJ databases">
        <title>Genomic Encyclopedia of Type Strains, Phase IV (KMG-IV): sequencing the most valuable type-strain genomes for metagenomic binning, comparative biology and taxonomic classification.</title>
        <authorList>
            <person name="Goeker M."/>
        </authorList>
    </citation>
    <scope>NUCLEOTIDE SEQUENCE [LARGE SCALE GENOMIC DNA]</scope>
    <source>
        <strain evidence="9 10">DSM 16618</strain>
    </source>
</reference>
<evidence type="ECO:0000256" key="7">
    <source>
        <dbReference type="ARBA" id="ARBA00023136"/>
    </source>
</evidence>
<protein>
    <submittedName>
        <fullName evidence="9">Putative branched-subunit amino acid permease</fullName>
    </submittedName>
</protein>
<evidence type="ECO:0000313" key="9">
    <source>
        <dbReference type="EMBL" id="RZS69744.1"/>
    </source>
</evidence>
<feature type="transmembrane region" description="Helical" evidence="8">
    <location>
        <begin position="219"/>
        <end position="237"/>
    </location>
</feature>
<comment type="subcellular location">
    <subcellularLocation>
        <location evidence="1">Cell membrane</location>
        <topology evidence="1">Multi-pass membrane protein</topology>
    </subcellularLocation>
</comment>
<name>A0A4Q7MMV6_9BURK</name>
<keyword evidence="5 8" id="KW-0812">Transmembrane</keyword>
<dbReference type="Pfam" id="PF03591">
    <property type="entry name" value="AzlC"/>
    <property type="match status" value="1"/>
</dbReference>
<dbReference type="EMBL" id="SGWZ01000003">
    <property type="protein sequence ID" value="RZS69744.1"/>
    <property type="molecule type" value="Genomic_DNA"/>
</dbReference>
<dbReference type="Proteomes" id="UP000292039">
    <property type="component" value="Unassembled WGS sequence"/>
</dbReference>
<dbReference type="GO" id="GO:1903785">
    <property type="term" value="P:L-valine transmembrane transport"/>
    <property type="evidence" value="ECO:0007669"/>
    <property type="project" value="TreeGrafter"/>
</dbReference>
<evidence type="ECO:0000256" key="2">
    <source>
        <dbReference type="ARBA" id="ARBA00010735"/>
    </source>
</evidence>
<dbReference type="GO" id="GO:0005886">
    <property type="term" value="C:plasma membrane"/>
    <property type="evidence" value="ECO:0007669"/>
    <property type="project" value="UniProtKB-SubCell"/>
</dbReference>
<accession>A0A4Q7MMV6</accession>
<keyword evidence="7 8" id="KW-0472">Membrane</keyword>
<evidence type="ECO:0000313" key="10">
    <source>
        <dbReference type="Proteomes" id="UP000292039"/>
    </source>
</evidence>
<evidence type="ECO:0000256" key="6">
    <source>
        <dbReference type="ARBA" id="ARBA00022989"/>
    </source>
</evidence>
<dbReference type="InterPro" id="IPR011606">
    <property type="entry name" value="Brnchd-chn_aa_trnsp_permease"/>
</dbReference>
<dbReference type="AlphaFoldDB" id="A0A4Q7MMV6"/>
<comment type="similarity">
    <text evidence="2">Belongs to the AzlC family.</text>
</comment>
<feature type="transmembrane region" description="Helical" evidence="8">
    <location>
        <begin position="114"/>
        <end position="133"/>
    </location>
</feature>
<evidence type="ECO:0000256" key="3">
    <source>
        <dbReference type="ARBA" id="ARBA00022448"/>
    </source>
</evidence>
<keyword evidence="4" id="KW-1003">Cell membrane</keyword>
<comment type="caution">
    <text evidence="9">The sequence shown here is derived from an EMBL/GenBank/DDBJ whole genome shotgun (WGS) entry which is preliminary data.</text>
</comment>
<evidence type="ECO:0000256" key="5">
    <source>
        <dbReference type="ARBA" id="ARBA00022692"/>
    </source>
</evidence>
<proteinExistence type="inferred from homology"/>
<feature type="transmembrane region" description="Helical" evidence="8">
    <location>
        <begin position="53"/>
        <end position="75"/>
    </location>
</feature>
<evidence type="ECO:0000256" key="8">
    <source>
        <dbReference type="SAM" id="Phobius"/>
    </source>
</evidence>
<feature type="transmembrane region" description="Helical" evidence="8">
    <location>
        <begin position="26"/>
        <end position="46"/>
    </location>
</feature>
<evidence type="ECO:0000256" key="4">
    <source>
        <dbReference type="ARBA" id="ARBA00022475"/>
    </source>
</evidence>
<feature type="transmembrane region" description="Helical" evidence="8">
    <location>
        <begin position="181"/>
        <end position="213"/>
    </location>
</feature>
<sequence length="251" mass="27540">MEGRDDALEMRRRHVRRESFMEGVKAILPTLVASGTWGLVTGVALVKSGLSEWAATWMTVLVYAGSAQLLSLPMIAAGEPLLLILAAALMVNLRFVIFGAALQPYFRQLPWRQRLTLGYFTTDLTFVVFMSRYGKAPPTGQREQVWFYIGMIVPAWFNWQVFSLIGVFLGGVIPSDWSLEFAAVLALLAILVPLVRTRPMALTVIVASVVAWVGQNWPLRLGLAAAVVAGIVAGILAENRLNRRAGGAKEQ</sequence>
<dbReference type="PANTHER" id="PTHR34979">
    <property type="entry name" value="INNER MEMBRANE PROTEIN YGAZ"/>
    <property type="match status" value="1"/>
</dbReference>
<organism evidence="9 10">
    <name type="scientific">Kerstersia gyiorum</name>
    <dbReference type="NCBI Taxonomy" id="206506"/>
    <lineage>
        <taxon>Bacteria</taxon>
        <taxon>Pseudomonadati</taxon>
        <taxon>Pseudomonadota</taxon>
        <taxon>Betaproteobacteria</taxon>
        <taxon>Burkholderiales</taxon>
        <taxon>Alcaligenaceae</taxon>
        <taxon>Kerstersia</taxon>
    </lineage>
</organism>
<feature type="transmembrane region" description="Helical" evidence="8">
    <location>
        <begin position="145"/>
        <end position="169"/>
    </location>
</feature>
<keyword evidence="6 8" id="KW-1133">Transmembrane helix</keyword>
<dbReference type="PANTHER" id="PTHR34979:SF1">
    <property type="entry name" value="INNER MEMBRANE PROTEIN YGAZ"/>
    <property type="match status" value="1"/>
</dbReference>
<feature type="transmembrane region" description="Helical" evidence="8">
    <location>
        <begin position="81"/>
        <end position="102"/>
    </location>
</feature>
<gene>
    <name evidence="9" type="ORF">EV679_2351</name>
</gene>
<keyword evidence="3" id="KW-0813">Transport</keyword>
<evidence type="ECO:0000256" key="1">
    <source>
        <dbReference type="ARBA" id="ARBA00004651"/>
    </source>
</evidence>